<proteinExistence type="inferred from homology"/>
<feature type="compositionally biased region" description="Polar residues" evidence="10">
    <location>
        <begin position="265"/>
        <end position="274"/>
    </location>
</feature>
<keyword evidence="13" id="KW-1185">Reference proteome</keyword>
<feature type="transmembrane region" description="Helical" evidence="11">
    <location>
        <begin position="24"/>
        <end position="48"/>
    </location>
</feature>
<evidence type="ECO:0000256" key="10">
    <source>
        <dbReference type="SAM" id="MobiDB-lite"/>
    </source>
</evidence>
<dbReference type="GO" id="GO:0023041">
    <property type="term" value="P:neuronal signal transduction"/>
    <property type="evidence" value="ECO:0007669"/>
    <property type="project" value="InterPro"/>
</dbReference>
<accession>A0A3P9N4K4</accession>
<dbReference type="GO" id="GO:0030867">
    <property type="term" value="C:rough endoplasmic reticulum membrane"/>
    <property type="evidence" value="ECO:0007669"/>
    <property type="project" value="UniProtKB-SubCell"/>
</dbReference>
<reference evidence="12" key="3">
    <citation type="submission" date="2025-09" db="UniProtKB">
        <authorList>
            <consortium name="Ensembl"/>
        </authorList>
    </citation>
    <scope>IDENTIFICATION</scope>
    <source>
        <strain evidence="12">Guanapo</strain>
    </source>
</reference>
<sequence length="670" mass="76392">MKRRNADCSKLRRPLKRNRITEGIYGSTFLYLKFLVVWALVLLADFVLEFRFEYLWPFWLFMRSVYDSFRYQGLAFSVFFVCVAFTSDIICLLFIPVQWLFFAASTYVWVQYVWHTGKFLFPSRFTIAYYFVLVNYVLWFNMNNVVLLCIRLCSIGYPVVTLGFGFKSYVSYKMRLRKQKEVQKENEFYMQLLQQALPLEQQMLQRQEREAEEAAAKGISEVDTPQVSQNGTPANKKTSVPLPELEYKEKGKEGRSSGDTKKQHNSILPSSVDSKLQEVEYMEKHINNKRLTTELGSTENLLLKEDNNSSCSSSSSTSSSKNYKNTNTNPAMLNSLPCGHSATNGSVPTSVQPSSVGKNEKKHKLTVGKGTSGGSHRDPTDNCIPNNELKKPEALVRYEQDIKKLKADLQASRQVEQDLRSQIGSLGSAERSIRTELGQLRQENELLQNKLHNAVQAKQKDKQTVGQLEKRLKSEQEARASAEKQLTEEKKRKKLEEATAARAVAGECTDTLRRRISELEAEGKKLTMDIKLKEEQIRDLELKVQELHKYKENEKDTEVLMSALSAMQDKTQHLENSLSAETRIKLDLFSALGDAKRQLEIAQGQILQKDQEIKDLKQKIAEVMAVMPSISYTADTSSMTPVTPHYSSKFMDTSPSSLDPNASVYQPLKK</sequence>
<evidence type="ECO:0000256" key="2">
    <source>
        <dbReference type="ARBA" id="ARBA00004269"/>
    </source>
</evidence>
<feature type="region of interest" description="Disordered" evidence="10">
    <location>
        <begin position="214"/>
        <end position="276"/>
    </location>
</feature>
<dbReference type="Bgee" id="ENSPREG00000003116">
    <property type="expression patterns" value="Expressed in head and 1 other cell type or tissue"/>
</dbReference>
<evidence type="ECO:0000256" key="5">
    <source>
        <dbReference type="ARBA" id="ARBA00022824"/>
    </source>
</evidence>
<keyword evidence="9" id="KW-0175">Coiled coil</keyword>
<feature type="transmembrane region" description="Helical" evidence="11">
    <location>
        <begin position="121"/>
        <end position="139"/>
    </location>
</feature>
<feature type="transmembrane region" description="Helical" evidence="11">
    <location>
        <begin position="69"/>
        <end position="87"/>
    </location>
</feature>
<feature type="coiled-coil region" evidence="9">
    <location>
        <begin position="599"/>
        <end position="626"/>
    </location>
</feature>
<keyword evidence="7 11" id="KW-0472">Membrane</keyword>
<dbReference type="InterPro" id="IPR019130">
    <property type="entry name" value="Macoilin"/>
</dbReference>
<comment type="similarity">
    <text evidence="3">Belongs to the macoilin family.</text>
</comment>
<evidence type="ECO:0000256" key="7">
    <source>
        <dbReference type="ARBA" id="ARBA00023136"/>
    </source>
</evidence>
<evidence type="ECO:0000313" key="12">
    <source>
        <dbReference type="Ensembl" id="ENSPREP00000004443.1"/>
    </source>
</evidence>
<evidence type="ECO:0000256" key="4">
    <source>
        <dbReference type="ARBA" id="ARBA00022692"/>
    </source>
</evidence>
<evidence type="ECO:0000256" key="6">
    <source>
        <dbReference type="ARBA" id="ARBA00022989"/>
    </source>
</evidence>
<reference evidence="12" key="2">
    <citation type="submission" date="2025-08" db="UniProtKB">
        <authorList>
            <consortium name="Ensembl"/>
        </authorList>
    </citation>
    <scope>IDENTIFICATION</scope>
    <source>
        <strain evidence="12">Guanapo</strain>
    </source>
</reference>
<keyword evidence="8" id="KW-0539">Nucleus</keyword>
<feature type="compositionally biased region" description="Basic and acidic residues" evidence="10">
    <location>
        <begin position="458"/>
        <end position="496"/>
    </location>
</feature>
<evidence type="ECO:0000256" key="9">
    <source>
        <dbReference type="SAM" id="Coils"/>
    </source>
</evidence>
<feature type="transmembrane region" description="Helical" evidence="11">
    <location>
        <begin position="93"/>
        <end position="114"/>
    </location>
</feature>
<dbReference type="Pfam" id="PF09726">
    <property type="entry name" value="Macoilin"/>
    <property type="match status" value="1"/>
</dbReference>
<comment type="subcellular location">
    <subcellularLocation>
        <location evidence="1">Nucleus membrane</location>
        <topology evidence="1">Multi-pass membrane protein</topology>
    </subcellularLocation>
    <subcellularLocation>
        <location evidence="2">Rough endoplasmic reticulum membrane</location>
        <topology evidence="2">Multi-pass membrane protein</topology>
    </subcellularLocation>
</comment>
<evidence type="ECO:0000256" key="11">
    <source>
        <dbReference type="SAM" id="Phobius"/>
    </source>
</evidence>
<feature type="region of interest" description="Disordered" evidence="10">
    <location>
        <begin position="300"/>
        <end position="387"/>
    </location>
</feature>
<feature type="region of interest" description="Disordered" evidence="10">
    <location>
        <begin position="647"/>
        <end position="670"/>
    </location>
</feature>
<organism evidence="12 13">
    <name type="scientific">Poecilia reticulata</name>
    <name type="common">Guppy</name>
    <name type="synonym">Acanthophacelus reticulatus</name>
    <dbReference type="NCBI Taxonomy" id="8081"/>
    <lineage>
        <taxon>Eukaryota</taxon>
        <taxon>Metazoa</taxon>
        <taxon>Chordata</taxon>
        <taxon>Craniata</taxon>
        <taxon>Vertebrata</taxon>
        <taxon>Euteleostomi</taxon>
        <taxon>Actinopterygii</taxon>
        <taxon>Neopterygii</taxon>
        <taxon>Teleostei</taxon>
        <taxon>Neoteleostei</taxon>
        <taxon>Acanthomorphata</taxon>
        <taxon>Ovalentaria</taxon>
        <taxon>Atherinomorphae</taxon>
        <taxon>Cyprinodontiformes</taxon>
        <taxon>Poeciliidae</taxon>
        <taxon>Poeciliinae</taxon>
        <taxon>Poecilia</taxon>
    </lineage>
</organism>
<reference evidence="13" key="1">
    <citation type="submission" date="2013-11" db="EMBL/GenBank/DDBJ databases">
        <title>The genomic landscape of the Guanapo guppy.</title>
        <authorList>
            <person name="Kuenstner A."/>
            <person name="Dreyer C."/>
        </authorList>
    </citation>
    <scope>NUCLEOTIDE SEQUENCE</scope>
    <source>
        <strain evidence="13">Guanapo</strain>
    </source>
</reference>
<dbReference type="AlphaFoldDB" id="A0A3P9N4K4"/>
<dbReference type="PANTHER" id="PTHR47464:SF3">
    <property type="entry name" value="MACOILIN-2 ISOFORM X1"/>
    <property type="match status" value="1"/>
</dbReference>
<feature type="compositionally biased region" description="Polar residues" evidence="10">
    <location>
        <begin position="650"/>
        <end position="664"/>
    </location>
</feature>
<dbReference type="GeneTree" id="ENSGT00390000016613"/>
<keyword evidence="4 11" id="KW-0812">Transmembrane</keyword>
<evidence type="ECO:0000313" key="13">
    <source>
        <dbReference type="Proteomes" id="UP000242638"/>
    </source>
</evidence>
<dbReference type="GO" id="GO:0031965">
    <property type="term" value="C:nuclear membrane"/>
    <property type="evidence" value="ECO:0007669"/>
    <property type="project" value="UniProtKB-SubCell"/>
</dbReference>
<evidence type="ECO:0000256" key="8">
    <source>
        <dbReference type="ARBA" id="ARBA00023242"/>
    </source>
</evidence>
<evidence type="ECO:0000256" key="1">
    <source>
        <dbReference type="ARBA" id="ARBA00004232"/>
    </source>
</evidence>
<feature type="compositionally biased region" description="Basic and acidic residues" evidence="10">
    <location>
        <begin position="245"/>
        <end position="262"/>
    </location>
</feature>
<evidence type="ECO:0000256" key="3">
    <source>
        <dbReference type="ARBA" id="ARBA00008298"/>
    </source>
</evidence>
<feature type="compositionally biased region" description="Polar residues" evidence="10">
    <location>
        <begin position="341"/>
        <end position="357"/>
    </location>
</feature>
<dbReference type="Ensembl" id="ENSPRET00000004506.1">
    <property type="protein sequence ID" value="ENSPREP00000004443.1"/>
    <property type="gene ID" value="ENSPREG00000003116.1"/>
</dbReference>
<keyword evidence="6 11" id="KW-1133">Transmembrane helix</keyword>
<feature type="compositionally biased region" description="Polar residues" evidence="10">
    <location>
        <begin position="223"/>
        <end position="238"/>
    </location>
</feature>
<dbReference type="Proteomes" id="UP000242638">
    <property type="component" value="Unassembled WGS sequence"/>
</dbReference>
<feature type="compositionally biased region" description="Low complexity" evidence="10">
    <location>
        <begin position="308"/>
        <end position="329"/>
    </location>
</feature>
<protein>
    <submittedName>
        <fullName evidence="12">Macoilin 1b</fullName>
    </submittedName>
</protein>
<feature type="transmembrane region" description="Helical" evidence="11">
    <location>
        <begin position="145"/>
        <end position="170"/>
    </location>
</feature>
<keyword evidence="5" id="KW-0256">Endoplasmic reticulum</keyword>
<dbReference type="PANTHER" id="PTHR47464">
    <property type="entry name" value="MACOILIN"/>
    <property type="match status" value="1"/>
</dbReference>
<name>A0A3P9N4K4_POERE</name>
<feature type="region of interest" description="Disordered" evidence="10">
    <location>
        <begin position="455"/>
        <end position="496"/>
    </location>
</feature>